<dbReference type="PANTHER" id="PTHR34007">
    <property type="entry name" value="AEROLYSIN-LIKE PROTEIN-RELATED"/>
    <property type="match status" value="1"/>
</dbReference>
<dbReference type="PANTHER" id="PTHR34007:SF1">
    <property type="entry name" value="AEROLYSIN-LIKE PROTEIN-RELATED"/>
    <property type="match status" value="1"/>
</dbReference>
<evidence type="ECO:0000313" key="2">
    <source>
        <dbReference type="Proteomes" id="UP001321473"/>
    </source>
</evidence>
<dbReference type="Proteomes" id="UP001321473">
    <property type="component" value="Unassembled WGS sequence"/>
</dbReference>
<sequence length="233" mass="27082">MTLDAESNRTLESDRTVKSYTVYVNRFENHQPDHEQKTLIRRTTRREKEVSWFSTKSINIDVDVRATLSLFGVFNLGGSFEYSYDLRSGERHVEKEVEEFSIEKEITIPPRSTVEVEWVITETVESCPWKSDVVLDGWFAIWFERPVQRHHLWFHPIDAVRDPDLKLHDPSGVVYTTEGFAVGVTTVRNDLRVRQYSHEGPQNETIYAVPLNESDVVSTTLIRTPLDDAEDEH</sequence>
<dbReference type="InterPro" id="IPR053280">
    <property type="entry name" value="Aerolysin-like_pore-former"/>
</dbReference>
<gene>
    <name evidence="1" type="ORF">V5799_033628</name>
</gene>
<dbReference type="AlphaFoldDB" id="A0AAQ4DMS3"/>
<keyword evidence="2" id="KW-1185">Reference proteome</keyword>
<protein>
    <submittedName>
        <fullName evidence="1">Uncharacterized protein</fullName>
    </submittedName>
</protein>
<dbReference type="SUPFAM" id="SSF56973">
    <property type="entry name" value="Aerolisin/ETX pore-forming domain"/>
    <property type="match status" value="1"/>
</dbReference>
<proteinExistence type="predicted"/>
<organism evidence="1 2">
    <name type="scientific">Amblyomma americanum</name>
    <name type="common">Lone star tick</name>
    <dbReference type="NCBI Taxonomy" id="6943"/>
    <lineage>
        <taxon>Eukaryota</taxon>
        <taxon>Metazoa</taxon>
        <taxon>Ecdysozoa</taxon>
        <taxon>Arthropoda</taxon>
        <taxon>Chelicerata</taxon>
        <taxon>Arachnida</taxon>
        <taxon>Acari</taxon>
        <taxon>Parasitiformes</taxon>
        <taxon>Ixodida</taxon>
        <taxon>Ixodoidea</taxon>
        <taxon>Ixodidae</taxon>
        <taxon>Amblyomminae</taxon>
        <taxon>Amblyomma</taxon>
    </lineage>
</organism>
<evidence type="ECO:0000313" key="1">
    <source>
        <dbReference type="EMBL" id="KAK8763763.1"/>
    </source>
</evidence>
<name>A0AAQ4DMS3_AMBAM</name>
<reference evidence="1 2" key="1">
    <citation type="journal article" date="2023" name="Arcadia Sci">
        <title>De novo assembly of a long-read Amblyomma americanum tick genome.</title>
        <authorList>
            <person name="Chou S."/>
            <person name="Poskanzer K.E."/>
            <person name="Rollins M."/>
            <person name="Thuy-Boun P.S."/>
        </authorList>
    </citation>
    <scope>NUCLEOTIDE SEQUENCE [LARGE SCALE GENOMIC DNA]</scope>
    <source>
        <strain evidence="1">F_SG_1</strain>
        <tissue evidence="1">Salivary glands</tissue>
    </source>
</reference>
<dbReference type="EMBL" id="JARKHS020029011">
    <property type="protein sequence ID" value="KAK8763763.1"/>
    <property type="molecule type" value="Genomic_DNA"/>
</dbReference>
<accession>A0AAQ4DMS3</accession>
<dbReference type="Gene3D" id="2.170.15.10">
    <property type="entry name" value="Proaerolysin, chain A, domain 3"/>
    <property type="match status" value="1"/>
</dbReference>
<comment type="caution">
    <text evidence="1">The sequence shown here is derived from an EMBL/GenBank/DDBJ whole genome shotgun (WGS) entry which is preliminary data.</text>
</comment>